<name>A0AAN8FJ54_TRICO</name>
<keyword evidence="1" id="KW-0472">Membrane</keyword>
<protein>
    <submittedName>
        <fullName evidence="2">Uncharacterized protein</fullName>
    </submittedName>
</protein>
<keyword evidence="1" id="KW-1133">Transmembrane helix</keyword>
<dbReference type="EMBL" id="WIXE01008276">
    <property type="protein sequence ID" value="KAK5979530.1"/>
    <property type="molecule type" value="Genomic_DNA"/>
</dbReference>
<proteinExistence type="predicted"/>
<evidence type="ECO:0000313" key="2">
    <source>
        <dbReference type="EMBL" id="KAK5979530.1"/>
    </source>
</evidence>
<dbReference type="AlphaFoldDB" id="A0AAN8FJ54"/>
<gene>
    <name evidence="2" type="ORF">GCK32_021789</name>
</gene>
<keyword evidence="3" id="KW-1185">Reference proteome</keyword>
<feature type="transmembrane region" description="Helical" evidence="1">
    <location>
        <begin position="91"/>
        <end position="112"/>
    </location>
</feature>
<sequence length="116" mass="13396">MKSRRKFLLAHQILNFLAERGLPFAIGESHRPVTEFHTWRRHQRFARPGSIANFFQFIAAVVWSIILAFCAVGFVYLFSDTLAQYLRFEKIVQLNVSLISISQTLLPVTMLAKRNA</sequence>
<evidence type="ECO:0000256" key="1">
    <source>
        <dbReference type="SAM" id="Phobius"/>
    </source>
</evidence>
<dbReference type="Proteomes" id="UP001331761">
    <property type="component" value="Unassembled WGS sequence"/>
</dbReference>
<comment type="caution">
    <text evidence="2">The sequence shown here is derived from an EMBL/GenBank/DDBJ whole genome shotgun (WGS) entry which is preliminary data.</text>
</comment>
<feature type="transmembrane region" description="Helical" evidence="1">
    <location>
        <begin position="54"/>
        <end position="79"/>
    </location>
</feature>
<accession>A0AAN8FJ54</accession>
<reference evidence="2 3" key="1">
    <citation type="submission" date="2019-10" db="EMBL/GenBank/DDBJ databases">
        <title>Assembly and Annotation for the nematode Trichostrongylus colubriformis.</title>
        <authorList>
            <person name="Martin J."/>
        </authorList>
    </citation>
    <scope>NUCLEOTIDE SEQUENCE [LARGE SCALE GENOMIC DNA]</scope>
    <source>
        <strain evidence="2">G859</strain>
        <tissue evidence="2">Whole worm</tissue>
    </source>
</reference>
<keyword evidence="1" id="KW-0812">Transmembrane</keyword>
<organism evidence="2 3">
    <name type="scientific">Trichostrongylus colubriformis</name>
    <name type="common">Black scour worm</name>
    <dbReference type="NCBI Taxonomy" id="6319"/>
    <lineage>
        <taxon>Eukaryota</taxon>
        <taxon>Metazoa</taxon>
        <taxon>Ecdysozoa</taxon>
        <taxon>Nematoda</taxon>
        <taxon>Chromadorea</taxon>
        <taxon>Rhabditida</taxon>
        <taxon>Rhabditina</taxon>
        <taxon>Rhabditomorpha</taxon>
        <taxon>Strongyloidea</taxon>
        <taxon>Trichostrongylidae</taxon>
        <taxon>Trichostrongylus</taxon>
    </lineage>
</organism>
<evidence type="ECO:0000313" key="3">
    <source>
        <dbReference type="Proteomes" id="UP001331761"/>
    </source>
</evidence>